<keyword evidence="1" id="KW-0808">Transferase</keyword>
<name>A0A914N7H8_MELIC</name>
<dbReference type="InterPro" id="IPR052203">
    <property type="entry name" value="GHMP_Kinase-Related"/>
</dbReference>
<proteinExistence type="predicted"/>
<evidence type="ECO:0000256" key="1">
    <source>
        <dbReference type="ARBA" id="ARBA00022679"/>
    </source>
</evidence>
<accession>A0A914N7H8</accession>
<evidence type="ECO:0000313" key="3">
    <source>
        <dbReference type="Proteomes" id="UP000887563"/>
    </source>
</evidence>
<dbReference type="PANTHER" id="PTHR32463">
    <property type="entry name" value="L-FUCOSE KINASE"/>
    <property type="match status" value="1"/>
</dbReference>
<keyword evidence="3" id="KW-1185">Reference proteome</keyword>
<dbReference type="WBParaSite" id="Minc3s03632g34380">
    <property type="protein sequence ID" value="Minc3s03632g34380"/>
    <property type="gene ID" value="Minc3s03632g34380"/>
</dbReference>
<dbReference type="GO" id="GO:0050201">
    <property type="term" value="F:fucokinase activity"/>
    <property type="evidence" value="ECO:0007669"/>
    <property type="project" value="TreeGrafter"/>
</dbReference>
<dbReference type="GO" id="GO:0042352">
    <property type="term" value="P:GDP-L-fucose salvage"/>
    <property type="evidence" value="ECO:0007669"/>
    <property type="project" value="TreeGrafter"/>
</dbReference>
<evidence type="ECO:0000256" key="2">
    <source>
        <dbReference type="ARBA" id="ARBA00022777"/>
    </source>
</evidence>
<organism evidence="3 4">
    <name type="scientific">Meloidogyne incognita</name>
    <name type="common">Southern root-knot nematode worm</name>
    <name type="synonym">Oxyuris incognita</name>
    <dbReference type="NCBI Taxonomy" id="6306"/>
    <lineage>
        <taxon>Eukaryota</taxon>
        <taxon>Metazoa</taxon>
        <taxon>Ecdysozoa</taxon>
        <taxon>Nematoda</taxon>
        <taxon>Chromadorea</taxon>
        <taxon>Rhabditida</taxon>
        <taxon>Tylenchina</taxon>
        <taxon>Tylenchomorpha</taxon>
        <taxon>Tylenchoidea</taxon>
        <taxon>Meloidogynidae</taxon>
        <taxon>Meloidogyninae</taxon>
        <taxon>Meloidogyne</taxon>
        <taxon>Meloidogyne incognita group</taxon>
    </lineage>
</organism>
<dbReference type="Proteomes" id="UP000887563">
    <property type="component" value="Unplaced"/>
</dbReference>
<evidence type="ECO:0000313" key="4">
    <source>
        <dbReference type="WBParaSite" id="Minc3s03632g34380"/>
    </source>
</evidence>
<sequence length="254" mass="28961">MNIEETTNSINPALRECCCSSNSSLPLQCIVQLLSVGAFELRKQINENIKCDRLENGVEEEKENEQEKYLNRLITNELLLIELGVVDTQRLTRWINKFYGIYMKQLLDMELYFINNFVDQLENLCLKLNTHSLPQMCKPRAPFLSSNGMLNTLGDKVVYQARSEVTARVDIAGGWTDTPPITYQMGNILPAVLSISILVNGKRPIRCKCSRLEMLQGIFYRENSFGEQQPLLHFSTAKQIFKNCCKPSEPGNNS</sequence>
<keyword evidence="2" id="KW-0418">Kinase</keyword>
<dbReference type="AlphaFoldDB" id="A0A914N7H8"/>
<protein>
    <submittedName>
        <fullName evidence="4">Uncharacterized protein</fullName>
    </submittedName>
</protein>
<reference evidence="4" key="1">
    <citation type="submission" date="2022-11" db="UniProtKB">
        <authorList>
            <consortium name="WormBaseParasite"/>
        </authorList>
    </citation>
    <scope>IDENTIFICATION</scope>
</reference>
<dbReference type="PANTHER" id="PTHR32463:SF0">
    <property type="entry name" value="L-FUCOSE KINASE"/>
    <property type="match status" value="1"/>
</dbReference>